<proteinExistence type="predicted"/>
<evidence type="ECO:0000313" key="4">
    <source>
        <dbReference type="WBParaSite" id="SSLN_0000587601-mRNA-1"/>
    </source>
</evidence>
<accession>A0A183SN95</accession>
<keyword evidence="3" id="KW-1185">Reference proteome</keyword>
<evidence type="ECO:0000256" key="1">
    <source>
        <dbReference type="SAM" id="MobiDB-lite"/>
    </source>
</evidence>
<name>A0A183SN95_SCHSO</name>
<organism evidence="4">
    <name type="scientific">Schistocephalus solidus</name>
    <name type="common">Tapeworm</name>
    <dbReference type="NCBI Taxonomy" id="70667"/>
    <lineage>
        <taxon>Eukaryota</taxon>
        <taxon>Metazoa</taxon>
        <taxon>Spiralia</taxon>
        <taxon>Lophotrochozoa</taxon>
        <taxon>Platyhelminthes</taxon>
        <taxon>Cestoda</taxon>
        <taxon>Eucestoda</taxon>
        <taxon>Diphyllobothriidea</taxon>
        <taxon>Diphyllobothriidae</taxon>
        <taxon>Schistocephalus</taxon>
    </lineage>
</organism>
<dbReference type="AlphaFoldDB" id="A0A183SN95"/>
<feature type="region of interest" description="Disordered" evidence="1">
    <location>
        <begin position="65"/>
        <end position="92"/>
    </location>
</feature>
<evidence type="ECO:0000313" key="3">
    <source>
        <dbReference type="Proteomes" id="UP000275846"/>
    </source>
</evidence>
<dbReference type="WBParaSite" id="SSLN_0000587601-mRNA-1">
    <property type="protein sequence ID" value="SSLN_0000587601-mRNA-1"/>
    <property type="gene ID" value="SSLN_0000587601"/>
</dbReference>
<dbReference type="EMBL" id="UYSU01033362">
    <property type="protein sequence ID" value="VDL92078.1"/>
    <property type="molecule type" value="Genomic_DNA"/>
</dbReference>
<evidence type="ECO:0000313" key="2">
    <source>
        <dbReference type="EMBL" id="VDL92078.1"/>
    </source>
</evidence>
<protein>
    <submittedName>
        <fullName evidence="2 4">Uncharacterized protein</fullName>
    </submittedName>
</protein>
<dbReference type="Proteomes" id="UP000275846">
    <property type="component" value="Unassembled WGS sequence"/>
</dbReference>
<reference evidence="4" key="1">
    <citation type="submission" date="2016-06" db="UniProtKB">
        <authorList>
            <consortium name="WormBaseParasite"/>
        </authorList>
    </citation>
    <scope>IDENTIFICATION</scope>
</reference>
<sequence length="92" mass="10371">MRRLHSIPPSLVAAISPPQGLLIPGQPFSPWESSYRKAGFRSLHLAWDAQELESLDDGLSRLSTEQRPTAKIGPQPHISRPWYKFQPHPLGH</sequence>
<reference evidence="2 3" key="2">
    <citation type="submission" date="2018-11" db="EMBL/GenBank/DDBJ databases">
        <authorList>
            <consortium name="Pathogen Informatics"/>
        </authorList>
    </citation>
    <scope>NUCLEOTIDE SEQUENCE [LARGE SCALE GENOMIC DNA]</scope>
    <source>
        <strain evidence="2 3">NST_G2</strain>
    </source>
</reference>
<gene>
    <name evidence="2" type="ORF">SSLN_LOCUS5693</name>
</gene>